<dbReference type="EMBL" id="KB097495">
    <property type="protein sequence ID" value="ESN96513.1"/>
    <property type="molecule type" value="Genomic_DNA"/>
</dbReference>
<dbReference type="Gene3D" id="2.60.120.650">
    <property type="entry name" value="Cupin"/>
    <property type="match status" value="1"/>
</dbReference>
<evidence type="ECO:0000313" key="5">
    <source>
        <dbReference type="EMBL" id="ESN96513.1"/>
    </source>
</evidence>
<dbReference type="PANTHER" id="PTHR12480:SF6">
    <property type="entry name" value="2-OXOGLUTARATE AND IRON-DEPENDENT OXYGENASE JMJD4"/>
    <property type="match status" value="1"/>
</dbReference>
<dbReference type="PROSITE" id="PS51184">
    <property type="entry name" value="JMJC"/>
    <property type="match status" value="1"/>
</dbReference>
<dbReference type="STRING" id="6412.T1G961"/>
<dbReference type="Proteomes" id="UP000015101">
    <property type="component" value="Unassembled WGS sequence"/>
</dbReference>
<proteinExistence type="inferred from homology"/>
<dbReference type="PANTHER" id="PTHR12480">
    <property type="entry name" value="ARGININE DEMETHYLASE AND LYSYL-HYDROXYLASE JMJD"/>
    <property type="match status" value="1"/>
</dbReference>
<dbReference type="HOGENOM" id="CLU_016785_2_2_1"/>
<dbReference type="SUPFAM" id="SSF51197">
    <property type="entry name" value="Clavaminate synthase-like"/>
    <property type="match status" value="1"/>
</dbReference>
<evidence type="ECO:0000256" key="3">
    <source>
        <dbReference type="ARBA" id="ARBA00082904"/>
    </source>
</evidence>
<keyword evidence="7" id="KW-1185">Reference proteome</keyword>
<comment type="catalytic activity">
    <reaction evidence="2">
        <text>L-lysyl-[protein] + 2-oxoglutarate + O2 = 4-hydroxy-L-lysyl-[protein] + succinate + CO2</text>
        <dbReference type="Rhea" id="RHEA:57156"/>
        <dbReference type="Rhea" id="RHEA-COMP:9752"/>
        <dbReference type="Rhea" id="RHEA-COMP:15084"/>
        <dbReference type="ChEBI" id="CHEBI:15379"/>
        <dbReference type="ChEBI" id="CHEBI:16526"/>
        <dbReference type="ChEBI" id="CHEBI:16810"/>
        <dbReference type="ChEBI" id="CHEBI:29969"/>
        <dbReference type="ChEBI" id="CHEBI:30031"/>
        <dbReference type="ChEBI" id="CHEBI:141495"/>
    </reaction>
</comment>
<dbReference type="eggNOG" id="KOG2131">
    <property type="taxonomic scope" value="Eukaryota"/>
</dbReference>
<dbReference type="InterPro" id="IPR050910">
    <property type="entry name" value="JMJD6_ArgDemeth/LysHydrox"/>
</dbReference>
<evidence type="ECO:0000313" key="6">
    <source>
        <dbReference type="EnsemblMetazoa" id="HelroP95474"/>
    </source>
</evidence>
<reference evidence="5 7" key="2">
    <citation type="journal article" date="2013" name="Nature">
        <title>Insights into bilaterian evolution from three spiralian genomes.</title>
        <authorList>
            <person name="Simakov O."/>
            <person name="Marletaz F."/>
            <person name="Cho S.J."/>
            <person name="Edsinger-Gonzales E."/>
            <person name="Havlak P."/>
            <person name="Hellsten U."/>
            <person name="Kuo D.H."/>
            <person name="Larsson T."/>
            <person name="Lv J."/>
            <person name="Arendt D."/>
            <person name="Savage R."/>
            <person name="Osoegawa K."/>
            <person name="de Jong P."/>
            <person name="Grimwood J."/>
            <person name="Chapman J.A."/>
            <person name="Shapiro H."/>
            <person name="Aerts A."/>
            <person name="Otillar R.P."/>
            <person name="Terry A.Y."/>
            <person name="Boore J.L."/>
            <person name="Grigoriev I.V."/>
            <person name="Lindberg D.R."/>
            <person name="Seaver E.C."/>
            <person name="Weisblat D.A."/>
            <person name="Putnam N.H."/>
            <person name="Rokhsar D.S."/>
        </authorList>
    </citation>
    <scope>NUCLEOTIDE SEQUENCE</scope>
</reference>
<protein>
    <recommendedName>
        <fullName evidence="3">Jumonji domain-containing protein 4</fullName>
    </recommendedName>
</protein>
<dbReference type="InterPro" id="IPR041667">
    <property type="entry name" value="Cupin_8"/>
</dbReference>
<comment type="similarity">
    <text evidence="1">Belongs to the JMJD6 family.</text>
</comment>
<dbReference type="InterPro" id="IPR003347">
    <property type="entry name" value="JmjC_dom"/>
</dbReference>
<dbReference type="InParanoid" id="T1G961"/>
<reference evidence="6" key="3">
    <citation type="submission" date="2015-06" db="UniProtKB">
        <authorList>
            <consortium name="EnsemblMetazoa"/>
        </authorList>
    </citation>
    <scope>IDENTIFICATION</scope>
</reference>
<evidence type="ECO:0000259" key="4">
    <source>
        <dbReference type="PROSITE" id="PS51184"/>
    </source>
</evidence>
<dbReference type="OMA" id="TNIVGHK"/>
<dbReference type="GO" id="GO:0043565">
    <property type="term" value="F:sequence-specific DNA binding"/>
    <property type="evidence" value="ECO:0000318"/>
    <property type="project" value="GO_Central"/>
</dbReference>
<name>T1G961_HELRO</name>
<dbReference type="FunCoup" id="T1G961">
    <property type="interactions" value="1928"/>
</dbReference>
<reference evidence="7" key="1">
    <citation type="submission" date="2012-12" db="EMBL/GenBank/DDBJ databases">
        <authorList>
            <person name="Hellsten U."/>
            <person name="Grimwood J."/>
            <person name="Chapman J.A."/>
            <person name="Shapiro H."/>
            <person name="Aerts A."/>
            <person name="Otillar R.P."/>
            <person name="Terry A.Y."/>
            <person name="Boore J.L."/>
            <person name="Simakov O."/>
            <person name="Marletaz F."/>
            <person name="Cho S.-J."/>
            <person name="Edsinger-Gonzales E."/>
            <person name="Havlak P."/>
            <person name="Kuo D.-H."/>
            <person name="Larsson T."/>
            <person name="Lv J."/>
            <person name="Arendt D."/>
            <person name="Savage R."/>
            <person name="Osoegawa K."/>
            <person name="de Jong P."/>
            <person name="Lindberg D.R."/>
            <person name="Seaver E.C."/>
            <person name="Weisblat D.A."/>
            <person name="Putnam N.H."/>
            <person name="Grigoriev I.V."/>
            <person name="Rokhsar D.S."/>
        </authorList>
    </citation>
    <scope>NUCLEOTIDE SEQUENCE</scope>
</reference>
<dbReference type="GO" id="GO:0016706">
    <property type="term" value="F:2-oxoglutarate-dependent dioxygenase activity"/>
    <property type="evidence" value="ECO:0000318"/>
    <property type="project" value="GO_Central"/>
</dbReference>
<dbReference type="GO" id="GO:0045905">
    <property type="term" value="P:positive regulation of translational termination"/>
    <property type="evidence" value="ECO:0000318"/>
    <property type="project" value="GO_Central"/>
</dbReference>
<evidence type="ECO:0000256" key="1">
    <source>
        <dbReference type="ARBA" id="ARBA00038068"/>
    </source>
</evidence>
<dbReference type="GeneID" id="20217608"/>
<dbReference type="EMBL" id="AMQM01001398">
    <property type="status" value="NOT_ANNOTATED_CDS"/>
    <property type="molecule type" value="Genomic_DNA"/>
</dbReference>
<gene>
    <name evidence="6" type="primary">20217608</name>
    <name evidence="5" type="ORF">HELRODRAFT_95474</name>
</gene>
<dbReference type="AlphaFoldDB" id="T1G961"/>
<dbReference type="RefSeq" id="XP_009025266.1">
    <property type="nucleotide sequence ID" value="XM_009027018.1"/>
</dbReference>
<dbReference type="SMART" id="SM00558">
    <property type="entry name" value="JmjC"/>
    <property type="match status" value="1"/>
</dbReference>
<dbReference type="Pfam" id="PF13621">
    <property type="entry name" value="Cupin_8"/>
    <property type="match status" value="2"/>
</dbReference>
<dbReference type="GO" id="GO:0005737">
    <property type="term" value="C:cytoplasm"/>
    <property type="evidence" value="ECO:0000318"/>
    <property type="project" value="GO_Central"/>
</dbReference>
<dbReference type="CTD" id="20217608"/>
<evidence type="ECO:0000256" key="2">
    <source>
        <dbReference type="ARBA" id="ARBA00047762"/>
    </source>
</evidence>
<dbReference type="GO" id="GO:0005634">
    <property type="term" value="C:nucleus"/>
    <property type="evidence" value="ECO:0000318"/>
    <property type="project" value="GO_Central"/>
</dbReference>
<sequence>MAANISENYLNKIDGIRSLGIDKIAKSWNISYADFSENYLKLNIPCMLCESFTDQWRSRREWVKENGEVDWQALRNLFSDAEVPVVECTNKSYGYDSVTVLKMKFSEFVNCIQSKDLCYYLKDWHCTKQFPDYKFYDVPLYFKSDWLNEFWEDKEDDYKFVYIGPKGSWTPLHADVLRSYSWSANVCGKKRWVIYYPGCQPMGPHANEKNQDGSKFEVIQNAGEIIFIPSGWFHEVYNEEDTISINHNWINEYNVGKSWTFLKSRLLDVQKEIQEFKQEPDFLLQCQRILRADSGMDYMDFFNFLHCISSKRMNSMLTRNTAHQSFLQSDVNLTHNCNHTSKIQDDECVEQLQTILCLLGCMVEDCDFKTLLSDNEDRFVINPLHYFKLLREYYENIK</sequence>
<accession>T1G961</accession>
<evidence type="ECO:0000313" key="7">
    <source>
        <dbReference type="Proteomes" id="UP000015101"/>
    </source>
</evidence>
<dbReference type="OrthoDB" id="203487at2759"/>
<feature type="domain" description="JmjC" evidence="4">
    <location>
        <begin position="127"/>
        <end position="266"/>
    </location>
</feature>
<dbReference type="KEGG" id="hro:HELRODRAFT_95474"/>
<organism evidence="6 7">
    <name type="scientific">Helobdella robusta</name>
    <name type="common">Californian leech</name>
    <dbReference type="NCBI Taxonomy" id="6412"/>
    <lineage>
        <taxon>Eukaryota</taxon>
        <taxon>Metazoa</taxon>
        <taxon>Spiralia</taxon>
        <taxon>Lophotrochozoa</taxon>
        <taxon>Annelida</taxon>
        <taxon>Clitellata</taxon>
        <taxon>Hirudinea</taxon>
        <taxon>Rhynchobdellida</taxon>
        <taxon>Glossiphoniidae</taxon>
        <taxon>Helobdella</taxon>
    </lineage>
</organism>
<dbReference type="EnsemblMetazoa" id="HelroT95474">
    <property type="protein sequence ID" value="HelroP95474"/>
    <property type="gene ID" value="HelroG95474"/>
</dbReference>